<dbReference type="Proteomes" id="UP001143856">
    <property type="component" value="Unassembled WGS sequence"/>
</dbReference>
<comment type="caution">
    <text evidence="1">The sequence shown here is derived from an EMBL/GenBank/DDBJ whole genome shotgun (WGS) entry which is preliminary data.</text>
</comment>
<accession>A0ACC1NRM7</accession>
<reference evidence="1" key="1">
    <citation type="submission" date="2022-10" db="EMBL/GenBank/DDBJ databases">
        <title>Genome Sequence of Xylaria curta.</title>
        <authorList>
            <person name="Buettner E."/>
        </authorList>
    </citation>
    <scope>NUCLEOTIDE SEQUENCE</scope>
    <source>
        <strain evidence="1">Babe10</strain>
    </source>
</reference>
<sequence>MTHDVLEPIPVEYNSNIIHLIEGYAKAQKTIQEVEAAKQELKQSLERNLEQCQLVVDDCLQRESQYQAEVKRLEFLLFRNRRRGPEAVALAKTDSFVDSSNFESGGLLSRFNGEFGKASIDGPTWSPSVWIAEQRANIQAKESHQDDADGRGRHPERFPTPKILDDDNDFLMSEKFRGLDVTAGASNVPSRAARRNPHTNVFITTPPRERQAYRRGEMLESEPVGIEVRELCSQYPFVTLGGRHQPNPAAHPSTETASFHKQDQLSLSFKVGDNCDSFLDHRFEGQEGFNLGDYGQTSRPERSRSGSAAPEMRQHYTSSFNGLASGSTPGDERGRSREINNLTIRHLSDDASVIAQSPASRRGQKSQASDQESYRKFNSSPSSYSHSRNSSIAGQETPRRTKKRDNDARIAATIALANALGGTNQNK</sequence>
<proteinExistence type="predicted"/>
<gene>
    <name evidence="1" type="ORF">NUW58_g6657</name>
</gene>
<keyword evidence="2" id="KW-1185">Reference proteome</keyword>
<protein>
    <submittedName>
        <fullName evidence="1">Uncharacterized protein</fullName>
    </submittedName>
</protein>
<evidence type="ECO:0000313" key="1">
    <source>
        <dbReference type="EMBL" id="KAJ2981572.1"/>
    </source>
</evidence>
<organism evidence="1 2">
    <name type="scientific">Xylaria curta</name>
    <dbReference type="NCBI Taxonomy" id="42375"/>
    <lineage>
        <taxon>Eukaryota</taxon>
        <taxon>Fungi</taxon>
        <taxon>Dikarya</taxon>
        <taxon>Ascomycota</taxon>
        <taxon>Pezizomycotina</taxon>
        <taxon>Sordariomycetes</taxon>
        <taxon>Xylariomycetidae</taxon>
        <taxon>Xylariales</taxon>
        <taxon>Xylariaceae</taxon>
        <taxon>Xylaria</taxon>
    </lineage>
</organism>
<dbReference type="EMBL" id="JAPDGR010001547">
    <property type="protein sequence ID" value="KAJ2981572.1"/>
    <property type="molecule type" value="Genomic_DNA"/>
</dbReference>
<evidence type="ECO:0000313" key="2">
    <source>
        <dbReference type="Proteomes" id="UP001143856"/>
    </source>
</evidence>
<name>A0ACC1NRM7_9PEZI</name>